<reference evidence="1 2" key="1">
    <citation type="submission" date="2016-07" db="EMBL/GenBank/DDBJ databases">
        <title>Genome sequencing project for further understanding the molecular mechanisms of preventing non-alcoholic fatty liver disease.</title>
        <authorList>
            <person name="Wang H."/>
        </authorList>
    </citation>
    <scope>NUCLEOTIDE SEQUENCE [LARGE SCALE GENOMIC DNA]</scope>
    <source>
        <strain evidence="1 2">BS15</strain>
    </source>
</reference>
<dbReference type="AlphaFoldDB" id="A0A9W3SK81"/>
<name>A0A9W3SK81_LACJH</name>
<evidence type="ECO:0000313" key="2">
    <source>
        <dbReference type="Proteomes" id="UP000094691"/>
    </source>
</evidence>
<evidence type="ECO:0000313" key="1">
    <source>
        <dbReference type="EMBL" id="AOG25763.1"/>
    </source>
</evidence>
<dbReference type="Proteomes" id="UP000094691">
    <property type="component" value="Chromosome"/>
</dbReference>
<proteinExistence type="predicted"/>
<sequence length="66" mass="7582">MLSNIASLQLRGGNFDNETNLELFPNDNSSNNKYIKSVVIFGRNGQEKVQYQEHLVKSLDNLKHLF</sequence>
<protein>
    <submittedName>
        <fullName evidence="1">Uncharacterized protein</fullName>
    </submittedName>
</protein>
<accession>A0A9W3SK81</accession>
<organism evidence="1 2">
    <name type="scientific">Lactobacillus johnsonii</name>
    <dbReference type="NCBI Taxonomy" id="33959"/>
    <lineage>
        <taxon>Bacteria</taxon>
        <taxon>Bacillati</taxon>
        <taxon>Bacillota</taxon>
        <taxon>Bacilli</taxon>
        <taxon>Lactobacillales</taxon>
        <taxon>Lactobacillaceae</taxon>
        <taxon>Lactobacillus</taxon>
    </lineage>
</organism>
<dbReference type="EMBL" id="CP016400">
    <property type="protein sequence ID" value="AOG25763.1"/>
    <property type="molecule type" value="Genomic_DNA"/>
</dbReference>
<gene>
    <name evidence="1" type="ORF">BBP16_02115</name>
</gene>